<dbReference type="Pfam" id="PF13333">
    <property type="entry name" value="rve_2"/>
    <property type="match status" value="1"/>
</dbReference>
<dbReference type="Pfam" id="PF13276">
    <property type="entry name" value="HTH_21"/>
    <property type="match status" value="1"/>
</dbReference>
<reference evidence="2" key="1">
    <citation type="submission" date="2022-02" db="EMBL/GenBank/DDBJ databases">
        <title>Coral-associated bacteria.</title>
        <authorList>
            <person name="Tang K."/>
            <person name="Wang X."/>
        </authorList>
    </citation>
    <scope>NUCLEOTIDE SEQUENCE</scope>
    <source>
        <strain evidence="2">SCSIO 43006</strain>
    </source>
</reference>
<keyword evidence="3" id="KW-1185">Reference proteome</keyword>
<dbReference type="EMBL" id="CP092418">
    <property type="protein sequence ID" value="USD23178.1"/>
    <property type="molecule type" value="Genomic_DNA"/>
</dbReference>
<dbReference type="PANTHER" id="PTHR46889:SF4">
    <property type="entry name" value="TRANSPOSASE INSO FOR INSERTION SEQUENCE ELEMENT IS911B-RELATED"/>
    <property type="match status" value="1"/>
</dbReference>
<dbReference type="InterPro" id="IPR036397">
    <property type="entry name" value="RNaseH_sf"/>
</dbReference>
<name>A0ABY4VFU7_9GAMM</name>
<dbReference type="RefSeq" id="WP_252085524.1">
    <property type="nucleotide sequence ID" value="NZ_CP092418.1"/>
</dbReference>
<feature type="domain" description="Integrase catalytic" evidence="1">
    <location>
        <begin position="132"/>
        <end position="295"/>
    </location>
</feature>
<dbReference type="Gene3D" id="3.30.420.10">
    <property type="entry name" value="Ribonuclease H-like superfamily/Ribonuclease H"/>
    <property type="match status" value="1"/>
</dbReference>
<evidence type="ECO:0000259" key="1">
    <source>
        <dbReference type="PROSITE" id="PS50994"/>
    </source>
</evidence>
<dbReference type="InterPro" id="IPR050900">
    <property type="entry name" value="Transposase_IS3/IS150/IS904"/>
</dbReference>
<dbReference type="PROSITE" id="PS50994">
    <property type="entry name" value="INTEGRASE"/>
    <property type="match status" value="1"/>
</dbReference>
<dbReference type="InterPro" id="IPR012337">
    <property type="entry name" value="RNaseH-like_sf"/>
</dbReference>
<dbReference type="PANTHER" id="PTHR46889">
    <property type="entry name" value="TRANSPOSASE INSF FOR INSERTION SEQUENCE IS3B-RELATED"/>
    <property type="match status" value="1"/>
</dbReference>
<dbReference type="InterPro" id="IPR048020">
    <property type="entry name" value="Transpos_IS3"/>
</dbReference>
<gene>
    <name evidence="2" type="ORF">MJO52_08590</name>
</gene>
<organism evidence="2 3">
    <name type="scientific">Microbulbifer variabilis</name>
    <dbReference type="NCBI Taxonomy" id="266805"/>
    <lineage>
        <taxon>Bacteria</taxon>
        <taxon>Pseudomonadati</taxon>
        <taxon>Pseudomonadota</taxon>
        <taxon>Gammaproteobacteria</taxon>
        <taxon>Cellvibrionales</taxon>
        <taxon>Microbulbiferaceae</taxon>
        <taxon>Microbulbifer</taxon>
    </lineage>
</organism>
<dbReference type="InterPro" id="IPR001584">
    <property type="entry name" value="Integrase_cat-core"/>
</dbReference>
<dbReference type="InterPro" id="IPR025948">
    <property type="entry name" value="HTH-like_dom"/>
</dbReference>
<proteinExistence type="predicted"/>
<sequence length="295" mass="34413">MGNVPERSKAERFSFIALNRSDFGVRYLCRYLNVSPQGFYKWLNRDESTRDIENRRILGCIEAIYAQHDGNYGSPRISAELKANGERINHNRVERLMREAGIVGKAGRIYRRRPLPGNPCIKVENLQREHGMPIKPDSQWAGDVTYLKINGQWQYLAVIIDLYSRKVLGWELSDTRTVELTLSALNKAVRCRNIESDLIFHSDRGSEYGAYAYQNRLKELGIEPSMNRPGFMNDNVYVESFFQTLKTESFKGFNFESVEELRTNLSWYLDRYYNFKRRHGSLGFKSPDEYERMAA</sequence>
<dbReference type="Proteomes" id="UP001055658">
    <property type="component" value="Chromosome"/>
</dbReference>
<accession>A0ABY4VFU7</accession>
<protein>
    <submittedName>
        <fullName evidence="2">IS3 family transposase</fullName>
    </submittedName>
</protein>
<dbReference type="NCBIfam" id="NF033516">
    <property type="entry name" value="transpos_IS3"/>
    <property type="match status" value="1"/>
</dbReference>
<dbReference type="SUPFAM" id="SSF53098">
    <property type="entry name" value="Ribonuclease H-like"/>
    <property type="match status" value="1"/>
</dbReference>
<dbReference type="Pfam" id="PF00665">
    <property type="entry name" value="rve"/>
    <property type="match status" value="1"/>
</dbReference>
<evidence type="ECO:0000313" key="3">
    <source>
        <dbReference type="Proteomes" id="UP001055658"/>
    </source>
</evidence>
<evidence type="ECO:0000313" key="2">
    <source>
        <dbReference type="EMBL" id="USD23178.1"/>
    </source>
</evidence>